<dbReference type="EMBL" id="CM043789">
    <property type="protein sequence ID" value="KAI4826535.1"/>
    <property type="molecule type" value="Genomic_DNA"/>
</dbReference>
<comment type="caution">
    <text evidence="1">The sequence shown here is derived from an EMBL/GenBank/DDBJ whole genome shotgun (WGS) entry which is preliminary data.</text>
</comment>
<evidence type="ECO:0000313" key="2">
    <source>
        <dbReference type="Proteomes" id="UP001057452"/>
    </source>
</evidence>
<sequence>TASLQVGGTRLRDFWPALPLSHDYKHAACGQSPALPADISPGDRVHLERNPAEHAAKDETWGRQAEVGPSCAKSPQHIYQRISIDKTERIRRAQEYVNPTTRSKTAGASRSK</sequence>
<dbReference type="Proteomes" id="UP001057452">
    <property type="component" value="Chromosome 5"/>
</dbReference>
<organism evidence="1 2">
    <name type="scientific">Chaenocephalus aceratus</name>
    <name type="common">Blackfin icefish</name>
    <name type="synonym">Chaenichthys aceratus</name>
    <dbReference type="NCBI Taxonomy" id="36190"/>
    <lineage>
        <taxon>Eukaryota</taxon>
        <taxon>Metazoa</taxon>
        <taxon>Chordata</taxon>
        <taxon>Craniata</taxon>
        <taxon>Vertebrata</taxon>
        <taxon>Euteleostomi</taxon>
        <taxon>Actinopterygii</taxon>
        <taxon>Neopterygii</taxon>
        <taxon>Teleostei</taxon>
        <taxon>Neoteleostei</taxon>
        <taxon>Acanthomorphata</taxon>
        <taxon>Eupercaria</taxon>
        <taxon>Perciformes</taxon>
        <taxon>Notothenioidei</taxon>
        <taxon>Channichthyidae</taxon>
        <taxon>Chaenocephalus</taxon>
    </lineage>
</organism>
<gene>
    <name evidence="1" type="ORF">KUCAC02_029981</name>
</gene>
<name>A0ACB9XJR1_CHAAC</name>
<protein>
    <submittedName>
        <fullName evidence="1">Uncharacterized protein</fullName>
    </submittedName>
</protein>
<keyword evidence="2" id="KW-1185">Reference proteome</keyword>
<proteinExistence type="predicted"/>
<accession>A0ACB9XJR1</accession>
<reference evidence="1" key="1">
    <citation type="submission" date="2022-05" db="EMBL/GenBank/DDBJ databases">
        <title>Chromosome-level genome of Chaenocephalus aceratus.</title>
        <authorList>
            <person name="Park H."/>
        </authorList>
    </citation>
    <scope>NUCLEOTIDE SEQUENCE</scope>
    <source>
        <strain evidence="1">KU_202001</strain>
    </source>
</reference>
<feature type="non-terminal residue" evidence="1">
    <location>
        <position position="112"/>
    </location>
</feature>
<evidence type="ECO:0000313" key="1">
    <source>
        <dbReference type="EMBL" id="KAI4826535.1"/>
    </source>
</evidence>
<feature type="non-terminal residue" evidence="1">
    <location>
        <position position="1"/>
    </location>
</feature>